<dbReference type="PANTHER" id="PTHR34007">
    <property type="entry name" value="AEROLYSIN-LIKE PROTEIN-RELATED"/>
    <property type="match status" value="1"/>
</dbReference>
<comment type="caution">
    <text evidence="5">The sequence shown here is derived from an EMBL/GenBank/DDBJ whole genome shotgun (WGS) entry which is preliminary data.</text>
</comment>
<feature type="non-terminal residue" evidence="5">
    <location>
        <position position="1"/>
    </location>
</feature>
<dbReference type="InterPro" id="IPR053280">
    <property type="entry name" value="Aerolysin-like_pore-former"/>
</dbReference>
<feature type="compositionally biased region" description="Basic and acidic residues" evidence="3">
    <location>
        <begin position="594"/>
        <end position="616"/>
    </location>
</feature>
<comment type="similarity">
    <text evidence="1">Belongs to the aerolysin family.</text>
</comment>
<feature type="domain" description="Aerolysin-like C-terminal" evidence="4">
    <location>
        <begin position="179"/>
        <end position="542"/>
    </location>
</feature>
<dbReference type="InterPro" id="IPR055267">
    <property type="entry name" value="Aerolysin-like_C"/>
</dbReference>
<dbReference type="Pfam" id="PF01117">
    <property type="entry name" value="Aerolysin"/>
    <property type="match status" value="1"/>
</dbReference>
<keyword evidence="2" id="KW-1015">Disulfide bond</keyword>
<accession>A0ABN8N6M5</accession>
<dbReference type="SMART" id="SM00999">
    <property type="entry name" value="Aerolysin"/>
    <property type="match status" value="1"/>
</dbReference>
<dbReference type="SUPFAM" id="SSF56973">
    <property type="entry name" value="Aerolisin/ETX pore-forming domain"/>
    <property type="match status" value="1"/>
</dbReference>
<gene>
    <name evidence="5" type="ORF">PLOB_00004612</name>
</gene>
<reference evidence="5 6" key="1">
    <citation type="submission" date="2022-05" db="EMBL/GenBank/DDBJ databases">
        <authorList>
            <consortium name="Genoscope - CEA"/>
            <person name="William W."/>
        </authorList>
    </citation>
    <scope>NUCLEOTIDE SEQUENCE [LARGE SCALE GENOMIC DNA]</scope>
</reference>
<evidence type="ECO:0000256" key="3">
    <source>
        <dbReference type="SAM" id="MobiDB-lite"/>
    </source>
</evidence>
<feature type="region of interest" description="Disordered" evidence="3">
    <location>
        <begin position="572"/>
        <end position="616"/>
    </location>
</feature>
<keyword evidence="6" id="KW-1185">Reference proteome</keyword>
<organism evidence="5 6">
    <name type="scientific">Porites lobata</name>
    <dbReference type="NCBI Taxonomy" id="104759"/>
    <lineage>
        <taxon>Eukaryota</taxon>
        <taxon>Metazoa</taxon>
        <taxon>Cnidaria</taxon>
        <taxon>Anthozoa</taxon>
        <taxon>Hexacorallia</taxon>
        <taxon>Scleractinia</taxon>
        <taxon>Fungiina</taxon>
        <taxon>Poritidae</taxon>
        <taxon>Porites</taxon>
    </lineage>
</organism>
<evidence type="ECO:0000313" key="5">
    <source>
        <dbReference type="EMBL" id="CAH3044264.1"/>
    </source>
</evidence>
<protein>
    <recommendedName>
        <fullName evidence="4">Aerolysin-like C-terminal domain-containing protein</fullName>
    </recommendedName>
</protein>
<evidence type="ECO:0000256" key="1">
    <source>
        <dbReference type="ARBA" id="ARBA00009831"/>
    </source>
</evidence>
<evidence type="ECO:0000256" key="2">
    <source>
        <dbReference type="ARBA" id="ARBA00023157"/>
    </source>
</evidence>
<proteinExistence type="inferred from homology"/>
<dbReference type="Gene3D" id="3.30.412.10">
    <property type="entry name" value="Proaerolysin, chain A, domain 2"/>
    <property type="match status" value="2"/>
</dbReference>
<dbReference type="Proteomes" id="UP001159405">
    <property type="component" value="Unassembled WGS sequence"/>
</dbReference>
<evidence type="ECO:0000259" key="4">
    <source>
        <dbReference type="SMART" id="SM00999"/>
    </source>
</evidence>
<dbReference type="EMBL" id="CALNXK010000012">
    <property type="protein sequence ID" value="CAH3044264.1"/>
    <property type="molecule type" value="Genomic_DNA"/>
</dbReference>
<dbReference type="PANTHER" id="PTHR34007:SF1">
    <property type="entry name" value="AEROLYSIN-LIKE PROTEIN-RELATED"/>
    <property type="match status" value="1"/>
</dbReference>
<evidence type="ECO:0000313" key="6">
    <source>
        <dbReference type="Proteomes" id="UP001159405"/>
    </source>
</evidence>
<name>A0ABN8N6M5_9CNID</name>
<sequence length="616" mass="70944">LSCLAAERLCFMQDWSNSFNKKGEMRCERFDGYYYVVGFERDGTDNLNGIKKAKCCLRDQAFWNTPTQCQMPDWITKMDGTGISTCRQGFYLRGLARGDSSNVGSVDWGICCKSSHHPYRWRDCYDEDVSNTFNKAGLSECKEEGSFIAGFHTQRSGGKLSSIKKFKCCKMEEEIPQLKTLDELKQRVMDTTMDYIGKLASYMGYAWTGGCWADRAGEDFRKKGDTWESTYREDRCELKGGPKKDVRLKITYENFAFTLKDVKFGESIKPPITLDQEKELMNSPDRSYSKVVTNRKSNLGYSSEVHVDIRVASTLKNVQRSSWDQHFAIEAGMEYEPPTATGGVGFSAKASYSYGWGGDQEETTVSDDWHILKVVEKKELPPKTFAKWHAFKKPQQVTIPYTATIIPTFSVKLNGYMKWGDGYNGDNTNFHQDHRGSGDREEVEHSFGSAQKPFYEDLKDQVEQNMHPWQWHAMKQRYPYAQWHIDRLTNKDFYAFTLEGQFEDTTENEVKSYWYPSRSIDEMEDAMTNLTAQADQAEKFTGFPRIYPPTPKVKIIDNSKELEVPPVKNFDYEDEAEPEPTVFPRIHPPAPKVKPIDNSKEMKPLPVEQKDEQDHN</sequence>